<dbReference type="FunFam" id="3.30.70.240:FF:000002">
    <property type="entry name" value="GTP-binding protein TypA"/>
    <property type="match status" value="1"/>
</dbReference>
<dbReference type="SUPFAM" id="SSF50447">
    <property type="entry name" value="Translation proteins"/>
    <property type="match status" value="1"/>
</dbReference>
<proteinExistence type="predicted"/>
<name>A0A1F6V5B0_9BACT</name>
<dbReference type="PANTHER" id="PTHR42908">
    <property type="entry name" value="TRANSLATION ELONGATION FACTOR-RELATED"/>
    <property type="match status" value="1"/>
</dbReference>
<dbReference type="PRINTS" id="PR00315">
    <property type="entry name" value="ELONGATNFCT"/>
</dbReference>
<keyword evidence="1" id="KW-0342">GTP-binding</keyword>
<dbReference type="AlphaFoldDB" id="A0A1F6V5B0"/>
<dbReference type="InterPro" id="IPR047042">
    <property type="entry name" value="BipA_II"/>
</dbReference>
<feature type="region of interest" description="Disordered" evidence="2">
    <location>
        <begin position="402"/>
        <end position="428"/>
    </location>
</feature>
<protein>
    <submittedName>
        <fullName evidence="4">GTP-binding protein TypA</fullName>
    </submittedName>
</protein>
<evidence type="ECO:0000259" key="3">
    <source>
        <dbReference type="PROSITE" id="PS51722"/>
    </source>
</evidence>
<evidence type="ECO:0000313" key="5">
    <source>
        <dbReference type="Proteomes" id="UP000178700"/>
    </source>
</evidence>
<dbReference type="FunFam" id="3.30.70.870:FF:000003">
    <property type="entry name" value="GTP-binding protein TypA"/>
    <property type="match status" value="1"/>
</dbReference>
<dbReference type="InterPro" id="IPR047041">
    <property type="entry name" value="BipA_GTP-bd_dom"/>
</dbReference>
<dbReference type="Gene3D" id="2.40.30.10">
    <property type="entry name" value="Translation factors"/>
    <property type="match status" value="1"/>
</dbReference>
<dbReference type="InterPro" id="IPR031157">
    <property type="entry name" value="G_TR_CS"/>
</dbReference>
<dbReference type="Gene3D" id="3.40.50.300">
    <property type="entry name" value="P-loop containing nucleotide triphosphate hydrolases"/>
    <property type="match status" value="1"/>
</dbReference>
<dbReference type="GO" id="GO:0005829">
    <property type="term" value="C:cytosol"/>
    <property type="evidence" value="ECO:0007669"/>
    <property type="project" value="TreeGrafter"/>
</dbReference>
<evidence type="ECO:0000256" key="1">
    <source>
        <dbReference type="ARBA" id="ARBA00023134"/>
    </source>
</evidence>
<evidence type="ECO:0000313" key="4">
    <source>
        <dbReference type="EMBL" id="OGI64636.1"/>
    </source>
</evidence>
<dbReference type="Pfam" id="PF03144">
    <property type="entry name" value="GTP_EFTU_D2"/>
    <property type="match status" value="1"/>
</dbReference>
<dbReference type="CDD" id="cd03691">
    <property type="entry name" value="BipA_TypA_II"/>
    <property type="match status" value="1"/>
</dbReference>
<gene>
    <name evidence="4" type="ORF">A2642_01960</name>
</gene>
<dbReference type="CDD" id="cd03710">
    <property type="entry name" value="BipA_TypA_C"/>
    <property type="match status" value="1"/>
</dbReference>
<dbReference type="InterPro" id="IPR047043">
    <property type="entry name" value="BipA_III"/>
</dbReference>
<dbReference type="InterPro" id="IPR027417">
    <property type="entry name" value="P-loop_NTPase"/>
</dbReference>
<dbReference type="PROSITE" id="PS51722">
    <property type="entry name" value="G_TR_2"/>
    <property type="match status" value="1"/>
</dbReference>
<dbReference type="Pfam" id="PF21018">
    <property type="entry name" value="BipA_C"/>
    <property type="match status" value="1"/>
</dbReference>
<dbReference type="SUPFAM" id="SSF54980">
    <property type="entry name" value="EF-G C-terminal domain-like"/>
    <property type="match status" value="2"/>
</dbReference>
<dbReference type="Gene3D" id="3.30.70.870">
    <property type="entry name" value="Elongation Factor G (Translational Gtpase), domain 3"/>
    <property type="match status" value="2"/>
</dbReference>
<dbReference type="Gene3D" id="2.40.50.250">
    <property type="entry name" value="bipa protein"/>
    <property type="match status" value="1"/>
</dbReference>
<keyword evidence="1" id="KW-0547">Nucleotide-binding</keyword>
<dbReference type="InterPro" id="IPR042116">
    <property type="entry name" value="TypA/BipA_C"/>
</dbReference>
<feature type="domain" description="Tr-type G" evidence="3">
    <location>
        <begin position="1"/>
        <end position="193"/>
    </location>
</feature>
<dbReference type="InterPro" id="IPR000795">
    <property type="entry name" value="T_Tr_GTP-bd_dom"/>
</dbReference>
<dbReference type="FunFam" id="3.40.50.300:FF:000055">
    <property type="entry name" value="GTP-binding protein TypA"/>
    <property type="match status" value="1"/>
</dbReference>
<dbReference type="InterPro" id="IPR035647">
    <property type="entry name" value="EFG_III/V"/>
</dbReference>
<dbReference type="PROSITE" id="PS00301">
    <property type="entry name" value="G_TR_1"/>
    <property type="match status" value="1"/>
</dbReference>
<dbReference type="InterPro" id="IPR000640">
    <property type="entry name" value="EFG_V-like"/>
</dbReference>
<dbReference type="FunFam" id="2.40.50.250:FF:000001">
    <property type="entry name" value="GTP-binding protein TypA"/>
    <property type="match status" value="1"/>
</dbReference>
<dbReference type="InterPro" id="IPR048876">
    <property type="entry name" value="BipA_C"/>
</dbReference>
<dbReference type="SMART" id="SM00838">
    <property type="entry name" value="EFG_C"/>
    <property type="match status" value="1"/>
</dbReference>
<dbReference type="InterPro" id="IPR004161">
    <property type="entry name" value="EFTu-like_2"/>
</dbReference>
<dbReference type="PANTHER" id="PTHR42908:SF8">
    <property type="entry name" value="TR-TYPE G DOMAIN-CONTAINING PROTEIN"/>
    <property type="match status" value="1"/>
</dbReference>
<accession>A0A1F6V5B0</accession>
<evidence type="ECO:0000256" key="2">
    <source>
        <dbReference type="SAM" id="MobiDB-lite"/>
    </source>
</evidence>
<dbReference type="GO" id="GO:0003924">
    <property type="term" value="F:GTPase activity"/>
    <property type="evidence" value="ECO:0007669"/>
    <property type="project" value="InterPro"/>
</dbReference>
<dbReference type="NCBIfam" id="TIGR00231">
    <property type="entry name" value="small_GTP"/>
    <property type="match status" value="1"/>
</dbReference>
<dbReference type="GO" id="GO:1990904">
    <property type="term" value="C:ribonucleoprotein complex"/>
    <property type="evidence" value="ECO:0007669"/>
    <property type="project" value="TreeGrafter"/>
</dbReference>
<dbReference type="Gene3D" id="3.30.70.240">
    <property type="match status" value="1"/>
</dbReference>
<dbReference type="CDD" id="cd01891">
    <property type="entry name" value="TypA_BipA"/>
    <property type="match status" value="1"/>
</dbReference>
<dbReference type="CDD" id="cd16263">
    <property type="entry name" value="BipA_III"/>
    <property type="match status" value="1"/>
</dbReference>
<dbReference type="InterPro" id="IPR009000">
    <property type="entry name" value="Transl_B-barrel_sf"/>
</dbReference>
<dbReference type="Pfam" id="PF00679">
    <property type="entry name" value="EFG_C"/>
    <property type="match status" value="1"/>
</dbReference>
<dbReference type="GO" id="GO:0005525">
    <property type="term" value="F:GTP binding"/>
    <property type="evidence" value="ECO:0007669"/>
    <property type="project" value="UniProtKB-KW"/>
</dbReference>
<reference evidence="4 5" key="1">
    <citation type="journal article" date="2016" name="Nat. Commun.">
        <title>Thousands of microbial genomes shed light on interconnected biogeochemical processes in an aquifer system.</title>
        <authorList>
            <person name="Anantharaman K."/>
            <person name="Brown C.T."/>
            <person name="Hug L.A."/>
            <person name="Sharon I."/>
            <person name="Castelle C.J."/>
            <person name="Probst A.J."/>
            <person name="Thomas B.C."/>
            <person name="Singh A."/>
            <person name="Wilkins M.J."/>
            <person name="Karaoz U."/>
            <person name="Brodie E.L."/>
            <person name="Williams K.H."/>
            <person name="Hubbard S.S."/>
            <person name="Banfield J.F."/>
        </authorList>
    </citation>
    <scope>NUCLEOTIDE SEQUENCE [LARGE SCALE GENOMIC DNA]</scope>
</reference>
<comment type="caution">
    <text evidence="4">The sequence shown here is derived from an EMBL/GenBank/DDBJ whole genome shotgun (WGS) entry which is preliminary data.</text>
</comment>
<dbReference type="Proteomes" id="UP000178700">
    <property type="component" value="Unassembled WGS sequence"/>
</dbReference>
<organism evidence="4 5">
    <name type="scientific">Candidatus Nomurabacteria bacterium RIFCSPHIGHO2_01_FULL_39_10</name>
    <dbReference type="NCBI Taxonomy" id="1801733"/>
    <lineage>
        <taxon>Bacteria</taxon>
        <taxon>Candidatus Nomuraibacteriota</taxon>
    </lineage>
</organism>
<dbReference type="SUPFAM" id="SSF52540">
    <property type="entry name" value="P-loop containing nucleoside triphosphate hydrolases"/>
    <property type="match status" value="1"/>
</dbReference>
<dbReference type="EMBL" id="MFTJ01000045">
    <property type="protein sequence ID" value="OGI64636.1"/>
    <property type="molecule type" value="Genomic_DNA"/>
</dbReference>
<dbReference type="InterPro" id="IPR035651">
    <property type="entry name" value="BipA_V"/>
</dbReference>
<dbReference type="Pfam" id="PF00009">
    <property type="entry name" value="GTP_EFTU"/>
    <property type="match status" value="1"/>
</dbReference>
<feature type="compositionally biased region" description="Basic and acidic residues" evidence="2">
    <location>
        <begin position="413"/>
        <end position="428"/>
    </location>
</feature>
<dbReference type="InterPro" id="IPR005225">
    <property type="entry name" value="Small_GTP-bd"/>
</dbReference>
<sequence>MEIRNIAIIAHVDHGKTTLTDALMKQNGGLQDEGVSMDSNALEKERGITIYAKNTSITYKGTKINIVDTPGHADFGSEVERILRAVDCVLLVVDAVEGPMPQTRFVLKKSLELGLKPIVVINKIDKPASEPDRVHNEILELFFELGANEEQANFETVFAIGREGKAFKKIGDKSADLSPLLDVILEKVPDANQACQRASLTCLSKMPFDTEKMSAQVFNLGYDNFLGRLAVARIYSGEIVSGSTVFVKGEHGTRKGKITKLFSFEGITRKETESATSGDIVLLAGIPDIYIGETLCEDESIEQLPHIAIDEPTLSLNFLVNDSPFAGKEGKFVTSRQIKERLEKELEINVGLRVDFSPDQGNKSGPSFFKVYGRGELHIAILLENMRREGFEMQVSQPEVIIKPARNASPARNDSRSDSGRHSDAGGEEKVVMLEPYEEVVIDVPMESSGGVIEKIGKRRGIMKDMVEKEGIARVVFDIPTRGLLGYRGEFIIDTKGEGIMSSRVTGFREYAGEIKKREYGSMVSMIAGKAVAFALANLQERGILYVDHGTEVYEGMVVGNVLKGDDMSVNPTKGKQLTNMRASGTDEAIVLNPVFTLSIERGLEVMNGDEYLEITPSSVRLRKKYLTEIDRAKSKRVV</sequence>